<dbReference type="AlphaFoldDB" id="A0A5R9LRM8"/>
<accession>A0A5R9LRM8</accession>
<dbReference type="Gene3D" id="3.40.190.290">
    <property type="match status" value="1"/>
</dbReference>
<evidence type="ECO:0000313" key="7">
    <source>
        <dbReference type="Proteomes" id="UP000307430"/>
    </source>
</evidence>
<dbReference type="FunFam" id="1.10.10.10:FF:000001">
    <property type="entry name" value="LysR family transcriptional regulator"/>
    <property type="match status" value="1"/>
</dbReference>
<comment type="similarity">
    <text evidence="1">Belongs to the LysR transcriptional regulatory family.</text>
</comment>
<dbReference type="SUPFAM" id="SSF53850">
    <property type="entry name" value="Periplasmic binding protein-like II"/>
    <property type="match status" value="1"/>
</dbReference>
<dbReference type="PANTHER" id="PTHR30537">
    <property type="entry name" value="HTH-TYPE TRANSCRIPTIONAL REGULATOR"/>
    <property type="match status" value="1"/>
</dbReference>
<dbReference type="GO" id="GO:0003700">
    <property type="term" value="F:DNA-binding transcription factor activity"/>
    <property type="evidence" value="ECO:0007669"/>
    <property type="project" value="InterPro"/>
</dbReference>
<proteinExistence type="inferred from homology"/>
<dbReference type="Pfam" id="PF03466">
    <property type="entry name" value="LysR_substrate"/>
    <property type="match status" value="1"/>
</dbReference>
<keyword evidence="4" id="KW-0804">Transcription</keyword>
<dbReference type="PANTHER" id="PTHR30537:SF66">
    <property type="entry name" value="IRON-REGULATED VIRULENCE REGULATORY PROTEIN IRGB"/>
    <property type="match status" value="1"/>
</dbReference>
<evidence type="ECO:0000256" key="1">
    <source>
        <dbReference type="ARBA" id="ARBA00009437"/>
    </source>
</evidence>
<dbReference type="RefSeq" id="WP_138358061.1">
    <property type="nucleotide sequence ID" value="NZ_VCHQ01000001.1"/>
</dbReference>
<evidence type="ECO:0000256" key="3">
    <source>
        <dbReference type="ARBA" id="ARBA00023125"/>
    </source>
</evidence>
<dbReference type="GO" id="GO:0043565">
    <property type="term" value="F:sequence-specific DNA binding"/>
    <property type="evidence" value="ECO:0007669"/>
    <property type="project" value="TreeGrafter"/>
</dbReference>
<dbReference type="InterPro" id="IPR058163">
    <property type="entry name" value="LysR-type_TF_proteobact-type"/>
</dbReference>
<evidence type="ECO:0000256" key="2">
    <source>
        <dbReference type="ARBA" id="ARBA00023015"/>
    </source>
</evidence>
<organism evidence="6 7">
    <name type="scientific">Klebsiella indica</name>
    <dbReference type="NCBI Taxonomy" id="2582917"/>
    <lineage>
        <taxon>Bacteria</taxon>
        <taxon>Pseudomonadati</taxon>
        <taxon>Pseudomonadota</taxon>
        <taxon>Gammaproteobacteria</taxon>
        <taxon>Enterobacterales</taxon>
        <taxon>Enterobacteriaceae</taxon>
        <taxon>Klebsiella/Raoultella group</taxon>
        <taxon>Klebsiella</taxon>
    </lineage>
</organism>
<evidence type="ECO:0000313" key="6">
    <source>
        <dbReference type="EMBL" id="TLV23906.1"/>
    </source>
</evidence>
<dbReference type="InterPro" id="IPR036390">
    <property type="entry name" value="WH_DNA-bd_sf"/>
</dbReference>
<feature type="domain" description="HTH lysR-type" evidence="5">
    <location>
        <begin position="1"/>
        <end position="59"/>
    </location>
</feature>
<evidence type="ECO:0000259" key="5">
    <source>
        <dbReference type="PROSITE" id="PS50931"/>
    </source>
</evidence>
<dbReference type="CDD" id="cd08422">
    <property type="entry name" value="PBP2_CrgA_like"/>
    <property type="match status" value="1"/>
</dbReference>
<sequence>MNHLAAIRTFVSAADLKSFSAAAKALNIEVSTASRHISDLEEYLHVTLFNRSTRGLTLTETGDFFYSHAQQLLLQWEEARHLTTALDKHPSGLLRISVPSTFGRLHVMPFVDEFLRLHPNVTLDISFNDEIQDLIESRIDLSIRIGVLPDSSIHARRLASQTRSAWASPQWIAKNTPSATPGTNNDRQEEIATVMFSRLHGSGWFTRKVGSTDAWRRIPVHYRLSVSDSAAMLYACCNHAGIAILPDWLSHEAERKGDIQRVFPDWEFSMFPAETAIWILYPQKRILPRKVRTFIDFMVEKVGIPPYWERK</sequence>
<keyword evidence="3" id="KW-0238">DNA-binding</keyword>
<name>A0A5R9LRM8_9ENTR</name>
<dbReference type="EMBL" id="VCHQ01000001">
    <property type="protein sequence ID" value="TLV23906.1"/>
    <property type="molecule type" value="Genomic_DNA"/>
</dbReference>
<dbReference type="InterPro" id="IPR000847">
    <property type="entry name" value="LysR_HTH_N"/>
</dbReference>
<gene>
    <name evidence="6" type="ORF">FE839_00525</name>
</gene>
<protein>
    <submittedName>
        <fullName evidence="6">LysR family transcriptional regulator</fullName>
    </submittedName>
</protein>
<dbReference type="InterPro" id="IPR036388">
    <property type="entry name" value="WH-like_DNA-bd_sf"/>
</dbReference>
<dbReference type="InterPro" id="IPR005119">
    <property type="entry name" value="LysR_subst-bd"/>
</dbReference>
<dbReference type="Proteomes" id="UP000307430">
    <property type="component" value="Unassembled WGS sequence"/>
</dbReference>
<keyword evidence="7" id="KW-1185">Reference proteome</keyword>
<dbReference type="SUPFAM" id="SSF46785">
    <property type="entry name" value="Winged helix' DNA-binding domain"/>
    <property type="match status" value="1"/>
</dbReference>
<dbReference type="Gene3D" id="1.10.10.10">
    <property type="entry name" value="Winged helix-like DNA-binding domain superfamily/Winged helix DNA-binding domain"/>
    <property type="match status" value="1"/>
</dbReference>
<comment type="caution">
    <text evidence="6">The sequence shown here is derived from an EMBL/GenBank/DDBJ whole genome shotgun (WGS) entry which is preliminary data.</text>
</comment>
<dbReference type="Pfam" id="PF00126">
    <property type="entry name" value="HTH_1"/>
    <property type="match status" value="1"/>
</dbReference>
<dbReference type="GO" id="GO:0006351">
    <property type="term" value="P:DNA-templated transcription"/>
    <property type="evidence" value="ECO:0007669"/>
    <property type="project" value="TreeGrafter"/>
</dbReference>
<keyword evidence="2" id="KW-0805">Transcription regulation</keyword>
<dbReference type="PROSITE" id="PS50931">
    <property type="entry name" value="HTH_LYSR"/>
    <property type="match status" value="1"/>
</dbReference>
<reference evidence="6 7" key="1">
    <citation type="submission" date="2019-05" db="EMBL/GenBank/DDBJ databases">
        <title>Genome sequence of Klebsiella sp strain TOUT106.</title>
        <authorList>
            <person name="Rahi P."/>
            <person name="Chaudhari D."/>
        </authorList>
    </citation>
    <scope>NUCLEOTIDE SEQUENCE [LARGE SCALE GENOMIC DNA]</scope>
    <source>
        <strain evidence="6 7">TOUT106</strain>
    </source>
</reference>
<evidence type="ECO:0000256" key="4">
    <source>
        <dbReference type="ARBA" id="ARBA00023163"/>
    </source>
</evidence>